<dbReference type="PANTHER" id="PTHR32322">
    <property type="entry name" value="INNER MEMBRANE TRANSPORTER"/>
    <property type="match status" value="1"/>
</dbReference>
<feature type="transmembrane region" description="Helical" evidence="7">
    <location>
        <begin position="75"/>
        <end position="94"/>
    </location>
</feature>
<feature type="transmembrane region" description="Helical" evidence="7">
    <location>
        <begin position="218"/>
        <end position="238"/>
    </location>
</feature>
<keyword evidence="5 7" id="KW-1133">Transmembrane helix</keyword>
<keyword evidence="6 7" id="KW-0472">Membrane</keyword>
<protein>
    <submittedName>
        <fullName evidence="9">EamA family transporter</fullName>
    </submittedName>
</protein>
<feature type="transmembrane region" description="Helical" evidence="7">
    <location>
        <begin position="250"/>
        <end position="268"/>
    </location>
</feature>
<feature type="transmembrane region" description="Helical" evidence="7">
    <location>
        <begin position="274"/>
        <end position="290"/>
    </location>
</feature>
<evidence type="ECO:0000313" key="10">
    <source>
        <dbReference type="Proteomes" id="UP000441717"/>
    </source>
</evidence>
<evidence type="ECO:0000313" key="9">
    <source>
        <dbReference type="EMBL" id="MQL51093.1"/>
    </source>
</evidence>
<organism evidence="9 10">
    <name type="scientific">Desulfofundulus thermobenzoicus</name>
    <dbReference type="NCBI Taxonomy" id="29376"/>
    <lineage>
        <taxon>Bacteria</taxon>
        <taxon>Bacillati</taxon>
        <taxon>Bacillota</taxon>
        <taxon>Clostridia</taxon>
        <taxon>Eubacteriales</taxon>
        <taxon>Peptococcaceae</taxon>
        <taxon>Desulfofundulus</taxon>
    </lineage>
</organism>
<evidence type="ECO:0000256" key="7">
    <source>
        <dbReference type="SAM" id="Phobius"/>
    </source>
</evidence>
<reference evidence="9 10" key="1">
    <citation type="submission" date="2019-10" db="EMBL/GenBank/DDBJ databases">
        <title>Comparative genomics of sulfur disproportionating microorganisms.</title>
        <authorList>
            <person name="Ward L.M."/>
            <person name="Bertran E."/>
            <person name="Johnston D."/>
        </authorList>
    </citation>
    <scope>NUCLEOTIDE SEQUENCE [LARGE SCALE GENOMIC DNA]</scope>
    <source>
        <strain evidence="9 10">DSM 14055</strain>
    </source>
</reference>
<dbReference type="SUPFAM" id="SSF103481">
    <property type="entry name" value="Multidrug resistance efflux transporter EmrE"/>
    <property type="match status" value="2"/>
</dbReference>
<evidence type="ECO:0000256" key="1">
    <source>
        <dbReference type="ARBA" id="ARBA00004651"/>
    </source>
</evidence>
<evidence type="ECO:0000256" key="4">
    <source>
        <dbReference type="ARBA" id="ARBA00022692"/>
    </source>
</evidence>
<keyword evidence="4 7" id="KW-0812">Transmembrane</keyword>
<comment type="subcellular location">
    <subcellularLocation>
        <location evidence="1">Cell membrane</location>
        <topology evidence="1">Multi-pass membrane protein</topology>
    </subcellularLocation>
</comment>
<feature type="domain" description="EamA" evidence="8">
    <location>
        <begin position="13"/>
        <end position="147"/>
    </location>
</feature>
<feature type="transmembrane region" description="Helical" evidence="7">
    <location>
        <begin position="12"/>
        <end position="36"/>
    </location>
</feature>
<comment type="caution">
    <text evidence="9">The sequence shown here is derived from an EMBL/GenBank/DDBJ whole genome shotgun (WGS) entry which is preliminary data.</text>
</comment>
<evidence type="ECO:0000256" key="6">
    <source>
        <dbReference type="ARBA" id="ARBA00023136"/>
    </source>
</evidence>
<accession>A0A6N7IN76</accession>
<feature type="domain" description="EamA" evidence="8">
    <location>
        <begin position="156"/>
        <end position="289"/>
    </location>
</feature>
<feature type="transmembrane region" description="Helical" evidence="7">
    <location>
        <begin position="100"/>
        <end position="123"/>
    </location>
</feature>
<evidence type="ECO:0000256" key="2">
    <source>
        <dbReference type="ARBA" id="ARBA00007362"/>
    </source>
</evidence>
<dbReference type="Proteomes" id="UP000441717">
    <property type="component" value="Unassembled WGS sequence"/>
</dbReference>
<feature type="transmembrane region" description="Helical" evidence="7">
    <location>
        <begin position="187"/>
        <end position="206"/>
    </location>
</feature>
<sequence>MHQGKQPAGRQGLGMVLVLFSTICLSAEAVAAKIAYQGGATVLTTLTLRYVLAAAVFWLLVLAGGYDWRLSRRQLFIVSILSVGAQTLTVLALFEAFRYIPGAMAILFLYFYPTVVTMLAFFFLKEPLTWPKGAALLLTFLGCAVILGQPVGALNMKGVLLSLSAALTNAVFLVGTTRLLSGIQTTVYNAYLTTIVALTVGLLSLVRGQFSLAFNLQALAAIGVLGIVCTVLALAALLRGVKEIGASRAAIISTFEPVATAVLGFIILGEGLTAWQAAGGAAVLAGVFLQRRD</sequence>
<evidence type="ECO:0000256" key="3">
    <source>
        <dbReference type="ARBA" id="ARBA00022475"/>
    </source>
</evidence>
<keyword evidence="10" id="KW-1185">Reference proteome</keyword>
<evidence type="ECO:0000259" key="8">
    <source>
        <dbReference type="Pfam" id="PF00892"/>
    </source>
</evidence>
<dbReference type="GO" id="GO:0005886">
    <property type="term" value="C:plasma membrane"/>
    <property type="evidence" value="ECO:0007669"/>
    <property type="project" value="UniProtKB-SubCell"/>
</dbReference>
<dbReference type="InterPro" id="IPR000620">
    <property type="entry name" value="EamA_dom"/>
</dbReference>
<dbReference type="Gene3D" id="1.10.3730.20">
    <property type="match status" value="1"/>
</dbReference>
<dbReference type="OrthoDB" id="9808556at2"/>
<name>A0A6N7IN76_9FIRM</name>
<evidence type="ECO:0000256" key="5">
    <source>
        <dbReference type="ARBA" id="ARBA00022989"/>
    </source>
</evidence>
<dbReference type="Pfam" id="PF00892">
    <property type="entry name" value="EamA"/>
    <property type="match status" value="2"/>
</dbReference>
<keyword evidence="3" id="KW-1003">Cell membrane</keyword>
<dbReference type="InterPro" id="IPR050638">
    <property type="entry name" value="AA-Vitamin_Transporters"/>
</dbReference>
<dbReference type="AlphaFoldDB" id="A0A6N7IN76"/>
<feature type="transmembrane region" description="Helical" evidence="7">
    <location>
        <begin position="159"/>
        <end position="180"/>
    </location>
</feature>
<dbReference type="EMBL" id="WHYR01000004">
    <property type="protein sequence ID" value="MQL51093.1"/>
    <property type="molecule type" value="Genomic_DNA"/>
</dbReference>
<feature type="transmembrane region" description="Helical" evidence="7">
    <location>
        <begin position="48"/>
        <end position="68"/>
    </location>
</feature>
<proteinExistence type="inferred from homology"/>
<dbReference type="InterPro" id="IPR037185">
    <property type="entry name" value="EmrE-like"/>
</dbReference>
<feature type="transmembrane region" description="Helical" evidence="7">
    <location>
        <begin position="135"/>
        <end position="153"/>
    </location>
</feature>
<dbReference type="PANTHER" id="PTHR32322:SF18">
    <property type="entry name" value="S-ADENOSYLMETHIONINE_S-ADENOSYLHOMOCYSTEINE TRANSPORTER"/>
    <property type="match status" value="1"/>
</dbReference>
<gene>
    <name evidence="9" type="ORF">GFC01_02175</name>
</gene>
<comment type="similarity">
    <text evidence="2">Belongs to the EamA transporter family.</text>
</comment>
<dbReference type="RefSeq" id="WP_152945017.1">
    <property type="nucleotide sequence ID" value="NZ_WHYR01000004.1"/>
</dbReference>